<evidence type="ECO:0000256" key="1">
    <source>
        <dbReference type="ARBA" id="ARBA00022679"/>
    </source>
</evidence>
<dbReference type="NCBIfam" id="TIGR01361">
    <property type="entry name" value="DAHP_synth_Bsub"/>
    <property type="match status" value="1"/>
</dbReference>
<organism evidence="4 5">
    <name type="scientific">Desulfotruncus arcticus DSM 17038</name>
    <dbReference type="NCBI Taxonomy" id="1121424"/>
    <lineage>
        <taxon>Bacteria</taxon>
        <taxon>Bacillati</taxon>
        <taxon>Bacillota</taxon>
        <taxon>Clostridia</taxon>
        <taxon>Eubacteriales</taxon>
        <taxon>Desulfallaceae</taxon>
        <taxon>Desulfotruncus</taxon>
    </lineage>
</organism>
<dbReference type="Gene3D" id="3.30.70.1140">
    <property type="entry name" value="Phospho-2-dehydro-3-deoxyheptonate aldolase, domain 1"/>
    <property type="match status" value="1"/>
</dbReference>
<dbReference type="InterPro" id="IPR052899">
    <property type="entry name" value="Class-I_DAHP_synthase"/>
</dbReference>
<dbReference type="OrthoDB" id="9780456at2"/>
<dbReference type="Pfam" id="PF00793">
    <property type="entry name" value="DAHP_synth_1"/>
    <property type="match status" value="1"/>
</dbReference>
<proteinExistence type="predicted"/>
<dbReference type="GO" id="GO:0009073">
    <property type="term" value="P:aromatic amino acid family biosynthetic process"/>
    <property type="evidence" value="ECO:0007669"/>
    <property type="project" value="InterPro"/>
</dbReference>
<reference evidence="5" key="1">
    <citation type="submission" date="2016-10" db="EMBL/GenBank/DDBJ databases">
        <authorList>
            <person name="Varghese N."/>
            <person name="Submissions S."/>
        </authorList>
    </citation>
    <scope>NUCLEOTIDE SEQUENCE [LARGE SCALE GENOMIC DNA]</scope>
    <source>
        <strain evidence="5">DSM 17038</strain>
    </source>
</reference>
<dbReference type="GO" id="GO:0016832">
    <property type="term" value="F:aldehyde-lyase activity"/>
    <property type="evidence" value="ECO:0007669"/>
    <property type="project" value="InterPro"/>
</dbReference>
<dbReference type="Proteomes" id="UP000199337">
    <property type="component" value="Unassembled WGS sequence"/>
</dbReference>
<keyword evidence="5" id="KW-1185">Reference proteome</keyword>
<gene>
    <name evidence="4" type="ORF">SAMN05660649_00142</name>
</gene>
<dbReference type="Pfam" id="PF18152">
    <property type="entry name" value="DAHP_snth_FXD"/>
    <property type="match status" value="1"/>
</dbReference>
<feature type="domain" description="DAHP synthase ferredoxin-like" evidence="3">
    <location>
        <begin position="1"/>
        <end position="67"/>
    </location>
</feature>
<dbReference type="NCBIfam" id="NF006421">
    <property type="entry name" value="PRK08673.1"/>
    <property type="match status" value="1"/>
</dbReference>
<dbReference type="EMBL" id="FOOX01000001">
    <property type="protein sequence ID" value="SFF94733.1"/>
    <property type="molecule type" value="Genomic_DNA"/>
</dbReference>
<dbReference type="SUPFAM" id="SSF51569">
    <property type="entry name" value="Aldolase"/>
    <property type="match status" value="1"/>
</dbReference>
<sequence length="341" mass="37169">MIVVMNHNAAQIDIDRILQKLTDAGFQIHLSQGVERTIIGAIGDKTRLSDHALEAMPGVEKVVPILQPYKLASRAYRNSPTVVKVGDLEIGGDTIQVMAGPCAVESRDQLLKSAMLVREAGATMLRGGAFKPRTSPYSFQGLEEKGLELLAEARELTGLRIVTEVMDASTIELVAKYADILQIGTRNMQNFFLLREVARSGKPVLLKRGSSSTIEEWLLAAEYILAEGNHNVILCERGVRTFESYTRNTLDLTAVPVVKYLSHLPVIVDPSHAIGKWRFVEPMARAAIAAGADGLLIEVHPNPAEALCDGPQSLTPENFQALMQNIGAIAEVTGRRIGKIK</sequence>
<dbReference type="PANTHER" id="PTHR43018">
    <property type="entry name" value="PHOSPHO-2-DEHYDRO-3-DEOXYHEPTONATE ALDOLASE"/>
    <property type="match status" value="1"/>
</dbReference>
<dbReference type="PANTHER" id="PTHR43018:SF2">
    <property type="entry name" value="PHOSPHO-2-DEHYDRO-3-DEOXYHEPTONATE ALDOLASE"/>
    <property type="match status" value="1"/>
</dbReference>
<dbReference type="InterPro" id="IPR006218">
    <property type="entry name" value="DAHP1/KDSA"/>
</dbReference>
<accession>A0A1I2MTI2</accession>
<dbReference type="InterPro" id="IPR006268">
    <property type="entry name" value="DAHP_syn_2"/>
</dbReference>
<dbReference type="NCBIfam" id="NF009239">
    <property type="entry name" value="PRK12595.1"/>
    <property type="match status" value="1"/>
</dbReference>
<dbReference type="GO" id="GO:0016740">
    <property type="term" value="F:transferase activity"/>
    <property type="evidence" value="ECO:0007669"/>
    <property type="project" value="UniProtKB-KW"/>
</dbReference>
<dbReference type="RefSeq" id="WP_092467712.1">
    <property type="nucleotide sequence ID" value="NZ_FOOX01000001.1"/>
</dbReference>
<dbReference type="Gene3D" id="3.20.20.70">
    <property type="entry name" value="Aldolase class I"/>
    <property type="match status" value="1"/>
</dbReference>
<dbReference type="InterPro" id="IPR013785">
    <property type="entry name" value="Aldolase_TIM"/>
</dbReference>
<dbReference type="AlphaFoldDB" id="A0A1I2MTI2"/>
<evidence type="ECO:0000259" key="3">
    <source>
        <dbReference type="Pfam" id="PF18152"/>
    </source>
</evidence>
<evidence type="ECO:0000313" key="4">
    <source>
        <dbReference type="EMBL" id="SFF94733.1"/>
    </source>
</evidence>
<keyword evidence="1" id="KW-0808">Transferase</keyword>
<feature type="domain" description="DAHP synthetase I/KDSA" evidence="2">
    <location>
        <begin position="87"/>
        <end position="324"/>
    </location>
</feature>
<evidence type="ECO:0000313" key="5">
    <source>
        <dbReference type="Proteomes" id="UP000199337"/>
    </source>
</evidence>
<name>A0A1I2MTI2_9FIRM</name>
<protein>
    <submittedName>
        <fullName evidence="4">3-deoxy-D-arabinoheptulosonate-7-phosphate synthase</fullName>
    </submittedName>
</protein>
<dbReference type="InterPro" id="IPR041071">
    <property type="entry name" value="DAHP_snth_FXD"/>
</dbReference>
<evidence type="ECO:0000259" key="2">
    <source>
        <dbReference type="Pfam" id="PF00793"/>
    </source>
</evidence>
<dbReference type="STRING" id="341036.SAMN05660649_00142"/>